<organism evidence="1 2">
    <name type="scientific">Adhaeribacter arboris</name>
    <dbReference type="NCBI Taxonomy" id="2072846"/>
    <lineage>
        <taxon>Bacteria</taxon>
        <taxon>Pseudomonadati</taxon>
        <taxon>Bacteroidota</taxon>
        <taxon>Cytophagia</taxon>
        <taxon>Cytophagales</taxon>
        <taxon>Hymenobacteraceae</taxon>
        <taxon>Adhaeribacter</taxon>
    </lineage>
</organism>
<dbReference type="EMBL" id="PYFT01000001">
    <property type="protein sequence ID" value="PSR52616.1"/>
    <property type="molecule type" value="Genomic_DNA"/>
</dbReference>
<gene>
    <name evidence="1" type="ORF">AHMF7605_03290</name>
</gene>
<keyword evidence="2" id="KW-1185">Reference proteome</keyword>
<proteinExistence type="predicted"/>
<name>A0A2T2YAV8_9BACT</name>
<evidence type="ECO:0008006" key="3">
    <source>
        <dbReference type="Google" id="ProtNLM"/>
    </source>
</evidence>
<dbReference type="AlphaFoldDB" id="A0A2T2YAV8"/>
<comment type="caution">
    <text evidence="1">The sequence shown here is derived from an EMBL/GenBank/DDBJ whole genome shotgun (WGS) entry which is preliminary data.</text>
</comment>
<sequence length="148" mass="17439">MELQTLYSDETAQVHVNQEDSYIGIRWLTHPESSTFRDIITRAHAYAHEHHLTKWLCNMEQAEFLELADQHWLVEEIFTAFNPQLQHDYAYIIRPLVAEVLTTYHIQDLVQVDEQLKEKVNVAVFMDIDQAYQWLFTSSNPVTLPPQP</sequence>
<accession>A0A2T2YAV8</accession>
<dbReference type="RefSeq" id="WP_106926416.1">
    <property type="nucleotide sequence ID" value="NZ_PYFT01000001.1"/>
</dbReference>
<dbReference type="Proteomes" id="UP000240357">
    <property type="component" value="Unassembled WGS sequence"/>
</dbReference>
<reference evidence="1 2" key="1">
    <citation type="submission" date="2018-03" db="EMBL/GenBank/DDBJ databases">
        <title>Adhaeribacter sp. HMF7605 Genome sequencing and assembly.</title>
        <authorList>
            <person name="Kang H."/>
            <person name="Kang J."/>
            <person name="Cha I."/>
            <person name="Kim H."/>
            <person name="Joh K."/>
        </authorList>
    </citation>
    <scope>NUCLEOTIDE SEQUENCE [LARGE SCALE GENOMIC DNA]</scope>
    <source>
        <strain evidence="1 2">HMF7605</strain>
    </source>
</reference>
<evidence type="ECO:0000313" key="2">
    <source>
        <dbReference type="Proteomes" id="UP000240357"/>
    </source>
</evidence>
<protein>
    <recommendedName>
        <fullName evidence="3">STAS/SEC14 domain-containing protein</fullName>
    </recommendedName>
</protein>
<evidence type="ECO:0000313" key="1">
    <source>
        <dbReference type="EMBL" id="PSR52616.1"/>
    </source>
</evidence>
<dbReference type="OrthoDB" id="893867at2"/>